<evidence type="ECO:0000313" key="2">
    <source>
        <dbReference type="Proteomes" id="UP000078546"/>
    </source>
</evidence>
<gene>
    <name evidence="1" type="ORF">POVCU1_052900</name>
</gene>
<feature type="non-terminal residue" evidence="1">
    <location>
        <position position="475"/>
    </location>
</feature>
<proteinExistence type="predicted"/>
<evidence type="ECO:0000313" key="1">
    <source>
        <dbReference type="EMBL" id="SBS99460.1"/>
    </source>
</evidence>
<dbReference type="Pfam" id="PF05795">
    <property type="entry name" value="Plasmodium_Vir"/>
    <property type="match status" value="1"/>
</dbReference>
<dbReference type="AlphaFoldDB" id="A0A1A8X6Q7"/>
<protein>
    <submittedName>
        <fullName evidence="1">PIR Superfamily Protein</fullName>
    </submittedName>
</protein>
<name>A0A1A8X6Q7_PLAOA</name>
<dbReference type="Proteomes" id="UP000078546">
    <property type="component" value="Unassembled WGS sequence"/>
</dbReference>
<reference evidence="2" key="1">
    <citation type="submission" date="2016-05" db="EMBL/GenBank/DDBJ databases">
        <authorList>
            <person name="Naeem Raeece"/>
        </authorList>
    </citation>
    <scope>NUCLEOTIDE SEQUENCE [LARGE SCALE GENOMIC DNA]</scope>
</reference>
<sequence>DTLNKNKELKEYYDKIEFIYNGYFICLSGQEDEVTDCKETGDDQGSETDKSSYNDQTHINFISKFSNALAHLYTYYDSSLLKHEPRKQCVYFKYWFYDKILKNILSDENLNVFYNDIQSGDEYDENGDEILFKEKKEDVLVVEYLDTEEEEEEYIVDGSQLIEEEDDSAESKDIEAMENQHRSRDEDYGGNNILLSLGNSNNCNIYKLKLNQIIDIKLLYDYFENYDDETKRTNVEKQIIKNRYCDSFNNLIELYNKKIECKSDESDNEYCHELEECRKSYSHTNIPKLRCTVVESAPDPPEQDSSINHFQVRSQLPIQGRGTGSTRFGGLLDAETKSSEASVGKEEMGSIAQHKGYSIEEKQTSSNGENFAESGQALSQMSSSDPIRVSLPMGFKSTISCSHSSADKSCKNLSQPVKPVSAETGNRLNELPQEITPMHTESDVSLQEENGNTNTIVSSASSILGVSALAFMLYK</sequence>
<organism evidence="1 2">
    <name type="scientific">Plasmodium ovale curtisi</name>
    <dbReference type="NCBI Taxonomy" id="864141"/>
    <lineage>
        <taxon>Eukaryota</taxon>
        <taxon>Sar</taxon>
        <taxon>Alveolata</taxon>
        <taxon>Apicomplexa</taxon>
        <taxon>Aconoidasida</taxon>
        <taxon>Haemosporida</taxon>
        <taxon>Plasmodiidae</taxon>
        <taxon>Plasmodium</taxon>
        <taxon>Plasmodium (Plasmodium)</taxon>
    </lineage>
</organism>
<feature type="non-terminal residue" evidence="1">
    <location>
        <position position="1"/>
    </location>
</feature>
<dbReference type="EMBL" id="FLQV01001318">
    <property type="protein sequence ID" value="SBS99460.1"/>
    <property type="molecule type" value="Genomic_DNA"/>
</dbReference>
<dbReference type="InterPro" id="IPR008780">
    <property type="entry name" value="Plasmodium_Vir"/>
</dbReference>
<accession>A0A1A8X6Q7</accession>